<keyword evidence="2" id="KW-0813">Transport</keyword>
<dbReference type="InterPro" id="IPR020846">
    <property type="entry name" value="MFS_dom"/>
</dbReference>
<evidence type="ECO:0000256" key="5">
    <source>
        <dbReference type="ARBA" id="ARBA00022989"/>
    </source>
</evidence>
<feature type="transmembrane region" description="Helical" evidence="7">
    <location>
        <begin position="180"/>
        <end position="201"/>
    </location>
</feature>
<sequence>MTTISKLMSGGGTFSKIRKQTPTVKILALVSLLSSATRYPVWIVLTLLLSSVYHTPFLIIGVIFFLSSAISFPFNILAGRIMDRIGRRTLSLIIPILISITYFLLFYTAYRELQLIYIIIETVASTTLLSVQNVLINAITTDMSIDQERLSAFSLIRVAANAGVGIGLVIAGVMSLISPYVFFIVPVIASIFEFYIFYRFVPESLNRVLEKLNTIKKKFTVHRDRLLVAVSIFMAISMLFADQFEMPTLPLYLETYRHITEFYITLIYGVNALVVILLQFRLNSIGERFGYIKSFSVGMLLYAFSFLGFAATGNLVLLAGNTAMLTVGECLCNPFLSVTISRISPANKRGEYFGFSSSLIGTIFPLGPLVGTIFLTYLFNPQILMWALFFAINASLAIISLVARKSIKSRERQLGNLSHS</sequence>
<gene>
    <name evidence="9" type="ORF">HLB00_07470</name>
</gene>
<dbReference type="InterPro" id="IPR050171">
    <property type="entry name" value="MFS_Transporters"/>
</dbReference>
<feature type="transmembrane region" description="Helical" evidence="7">
    <location>
        <begin position="152"/>
        <end position="174"/>
    </location>
</feature>
<evidence type="ECO:0000259" key="8">
    <source>
        <dbReference type="PROSITE" id="PS50850"/>
    </source>
</evidence>
<feature type="transmembrane region" description="Helical" evidence="7">
    <location>
        <begin position="26"/>
        <end position="45"/>
    </location>
</feature>
<evidence type="ECO:0000256" key="6">
    <source>
        <dbReference type="ARBA" id="ARBA00023136"/>
    </source>
</evidence>
<reference evidence="9 10" key="1">
    <citation type="submission" date="2020-05" db="EMBL/GenBank/DDBJ databases">
        <authorList>
            <person name="Zhang R."/>
        </authorList>
    </citation>
    <scope>NUCLEOTIDE SEQUENCE [LARGE SCALE GENOMIC DNA]</scope>
    <source>
        <strain evidence="9 10">DSM 28986</strain>
    </source>
</reference>
<organism evidence="9 10">
    <name type="scientific">Ferroplasma acidiphilum</name>
    <dbReference type="NCBI Taxonomy" id="74969"/>
    <lineage>
        <taxon>Archaea</taxon>
        <taxon>Methanobacteriati</taxon>
        <taxon>Thermoplasmatota</taxon>
        <taxon>Thermoplasmata</taxon>
        <taxon>Thermoplasmatales</taxon>
        <taxon>Ferroplasmaceae</taxon>
        <taxon>Ferroplasma</taxon>
    </lineage>
</organism>
<feature type="transmembrane region" description="Helical" evidence="7">
    <location>
        <begin position="323"/>
        <end position="340"/>
    </location>
</feature>
<feature type="transmembrane region" description="Helical" evidence="7">
    <location>
        <begin position="294"/>
        <end position="317"/>
    </location>
</feature>
<comment type="caution">
    <text evidence="9">The sequence shown here is derived from an EMBL/GenBank/DDBJ whole genome shotgun (WGS) entry which is preliminary data.</text>
</comment>
<keyword evidence="5 7" id="KW-1133">Transmembrane helix</keyword>
<feature type="transmembrane region" description="Helical" evidence="7">
    <location>
        <begin position="262"/>
        <end position="282"/>
    </location>
</feature>
<feature type="transmembrane region" description="Helical" evidence="7">
    <location>
        <begin position="90"/>
        <end position="110"/>
    </location>
</feature>
<keyword evidence="6 7" id="KW-0472">Membrane</keyword>
<evidence type="ECO:0000313" key="10">
    <source>
        <dbReference type="Proteomes" id="UP000546917"/>
    </source>
</evidence>
<dbReference type="InterPro" id="IPR036259">
    <property type="entry name" value="MFS_trans_sf"/>
</dbReference>
<evidence type="ECO:0000313" key="9">
    <source>
        <dbReference type="EMBL" id="NOL60666.1"/>
    </source>
</evidence>
<evidence type="ECO:0000256" key="2">
    <source>
        <dbReference type="ARBA" id="ARBA00022448"/>
    </source>
</evidence>
<evidence type="ECO:0000256" key="7">
    <source>
        <dbReference type="SAM" id="Phobius"/>
    </source>
</evidence>
<evidence type="ECO:0000256" key="3">
    <source>
        <dbReference type="ARBA" id="ARBA00022475"/>
    </source>
</evidence>
<dbReference type="Gene3D" id="1.20.1250.20">
    <property type="entry name" value="MFS general substrate transporter like domains"/>
    <property type="match status" value="2"/>
</dbReference>
<feature type="transmembrane region" description="Helical" evidence="7">
    <location>
        <begin position="226"/>
        <end position="242"/>
    </location>
</feature>
<dbReference type="PROSITE" id="PS50850">
    <property type="entry name" value="MFS"/>
    <property type="match status" value="1"/>
</dbReference>
<feature type="transmembrane region" description="Helical" evidence="7">
    <location>
        <begin position="383"/>
        <end position="403"/>
    </location>
</feature>
<comment type="subcellular location">
    <subcellularLocation>
        <location evidence="1">Cell membrane</location>
        <topology evidence="1">Multi-pass membrane protein</topology>
    </subcellularLocation>
</comment>
<dbReference type="GeneID" id="16026073"/>
<feature type="transmembrane region" description="Helical" evidence="7">
    <location>
        <begin position="116"/>
        <end position="140"/>
    </location>
</feature>
<protein>
    <submittedName>
        <fullName evidence="9">MFS transporter</fullName>
    </submittedName>
</protein>
<dbReference type="RefSeq" id="WP_009887961.1">
    <property type="nucleotide sequence ID" value="NZ_CP133600.1"/>
</dbReference>
<keyword evidence="3" id="KW-1003">Cell membrane</keyword>
<dbReference type="Pfam" id="PF07690">
    <property type="entry name" value="MFS_1"/>
    <property type="match status" value="1"/>
</dbReference>
<keyword evidence="4 7" id="KW-0812">Transmembrane</keyword>
<dbReference type="SUPFAM" id="SSF103473">
    <property type="entry name" value="MFS general substrate transporter"/>
    <property type="match status" value="1"/>
</dbReference>
<name>A0A7K4FNS1_9ARCH</name>
<feature type="transmembrane region" description="Helical" evidence="7">
    <location>
        <begin position="352"/>
        <end position="377"/>
    </location>
</feature>
<feature type="domain" description="Major facilitator superfamily (MFS) profile" evidence="8">
    <location>
        <begin position="23"/>
        <end position="412"/>
    </location>
</feature>
<dbReference type="PANTHER" id="PTHR23517">
    <property type="entry name" value="RESISTANCE PROTEIN MDTM, PUTATIVE-RELATED-RELATED"/>
    <property type="match status" value="1"/>
</dbReference>
<proteinExistence type="predicted"/>
<feature type="transmembrane region" description="Helical" evidence="7">
    <location>
        <begin position="57"/>
        <end position="78"/>
    </location>
</feature>
<dbReference type="EMBL" id="JABGBP010000274">
    <property type="protein sequence ID" value="NOL60666.1"/>
    <property type="molecule type" value="Genomic_DNA"/>
</dbReference>
<dbReference type="AlphaFoldDB" id="A0A7K4FNS1"/>
<accession>A0A7K4FNS1</accession>
<dbReference type="GO" id="GO:0022857">
    <property type="term" value="F:transmembrane transporter activity"/>
    <property type="evidence" value="ECO:0007669"/>
    <property type="project" value="InterPro"/>
</dbReference>
<dbReference type="InterPro" id="IPR011701">
    <property type="entry name" value="MFS"/>
</dbReference>
<evidence type="ECO:0000256" key="4">
    <source>
        <dbReference type="ARBA" id="ARBA00022692"/>
    </source>
</evidence>
<dbReference type="Proteomes" id="UP000546917">
    <property type="component" value="Unassembled WGS sequence"/>
</dbReference>
<dbReference type="GO" id="GO:0005886">
    <property type="term" value="C:plasma membrane"/>
    <property type="evidence" value="ECO:0007669"/>
    <property type="project" value="UniProtKB-SubCell"/>
</dbReference>
<evidence type="ECO:0000256" key="1">
    <source>
        <dbReference type="ARBA" id="ARBA00004651"/>
    </source>
</evidence>